<gene>
    <name evidence="2" type="ORF">THAPSDRAFT_9834</name>
</gene>
<reference evidence="2 3" key="1">
    <citation type="journal article" date="2004" name="Science">
        <title>The genome of the diatom Thalassiosira pseudonana: ecology, evolution, and metabolism.</title>
        <authorList>
            <person name="Armbrust E.V."/>
            <person name="Berges J.A."/>
            <person name="Bowler C."/>
            <person name="Green B.R."/>
            <person name="Martinez D."/>
            <person name="Putnam N.H."/>
            <person name="Zhou S."/>
            <person name="Allen A.E."/>
            <person name="Apt K.E."/>
            <person name="Bechner M."/>
            <person name="Brzezinski M.A."/>
            <person name="Chaal B.K."/>
            <person name="Chiovitti A."/>
            <person name="Davis A.K."/>
            <person name="Demarest M.S."/>
            <person name="Detter J.C."/>
            <person name="Glavina T."/>
            <person name="Goodstein D."/>
            <person name="Hadi M.Z."/>
            <person name="Hellsten U."/>
            <person name="Hildebrand M."/>
            <person name="Jenkins B.D."/>
            <person name="Jurka J."/>
            <person name="Kapitonov V.V."/>
            <person name="Kroger N."/>
            <person name="Lau W.W."/>
            <person name="Lane T.W."/>
            <person name="Larimer F.W."/>
            <person name="Lippmeier J.C."/>
            <person name="Lucas S."/>
            <person name="Medina M."/>
            <person name="Montsant A."/>
            <person name="Obornik M."/>
            <person name="Parker M.S."/>
            <person name="Palenik B."/>
            <person name="Pazour G.J."/>
            <person name="Richardson P.M."/>
            <person name="Rynearson T.A."/>
            <person name="Saito M.A."/>
            <person name="Schwartz D.C."/>
            <person name="Thamatrakoln K."/>
            <person name="Valentin K."/>
            <person name="Vardi A."/>
            <person name="Wilkerson F.P."/>
            <person name="Rokhsar D.S."/>
        </authorList>
    </citation>
    <scope>NUCLEOTIDE SEQUENCE [LARGE SCALE GENOMIC DNA]</scope>
    <source>
        <strain evidence="2 3">CCMP1335</strain>
    </source>
</reference>
<organism evidence="2 3">
    <name type="scientific">Thalassiosira pseudonana</name>
    <name type="common">Marine diatom</name>
    <name type="synonym">Cyclotella nana</name>
    <dbReference type="NCBI Taxonomy" id="35128"/>
    <lineage>
        <taxon>Eukaryota</taxon>
        <taxon>Sar</taxon>
        <taxon>Stramenopiles</taxon>
        <taxon>Ochrophyta</taxon>
        <taxon>Bacillariophyta</taxon>
        <taxon>Coscinodiscophyceae</taxon>
        <taxon>Thalassiosirophycidae</taxon>
        <taxon>Thalassiosirales</taxon>
        <taxon>Thalassiosiraceae</taxon>
        <taxon>Thalassiosira</taxon>
    </lineage>
</organism>
<dbReference type="Gene3D" id="3.60.20.10">
    <property type="entry name" value="Glutamine Phosphoribosylpyrophosphate, subunit 1, domain 1"/>
    <property type="match status" value="1"/>
</dbReference>
<dbReference type="AlphaFoldDB" id="B8CCE9"/>
<feature type="region of interest" description="Disordered" evidence="1">
    <location>
        <begin position="385"/>
        <end position="404"/>
    </location>
</feature>
<accession>B8CCE9</accession>
<dbReference type="RefSeq" id="XP_002293753.1">
    <property type="nucleotide sequence ID" value="XM_002293717.1"/>
</dbReference>
<evidence type="ECO:0000313" key="2">
    <source>
        <dbReference type="EMBL" id="EED88762.1"/>
    </source>
</evidence>
<dbReference type="InterPro" id="IPR029055">
    <property type="entry name" value="Ntn_hydrolases_N"/>
</dbReference>
<dbReference type="OMA" id="MADIAQD"/>
<name>B8CCE9_THAPS</name>
<dbReference type="KEGG" id="tps:THAPSDRAFT_9834"/>
<dbReference type="HOGENOM" id="CLU_554932_0_0_1"/>
<proteinExistence type="predicted"/>
<evidence type="ECO:0000256" key="1">
    <source>
        <dbReference type="SAM" id="MobiDB-lite"/>
    </source>
</evidence>
<dbReference type="EMBL" id="CM000649">
    <property type="protein sequence ID" value="EED88762.1"/>
    <property type="molecule type" value="Genomic_DNA"/>
</dbReference>
<dbReference type="Proteomes" id="UP000001449">
    <property type="component" value="Chromosome 14"/>
</dbReference>
<dbReference type="InParanoid" id="B8CCE9"/>
<keyword evidence="3" id="KW-1185">Reference proteome</keyword>
<reference evidence="2 3" key="2">
    <citation type="journal article" date="2008" name="Nature">
        <title>The Phaeodactylum genome reveals the evolutionary history of diatom genomes.</title>
        <authorList>
            <person name="Bowler C."/>
            <person name="Allen A.E."/>
            <person name="Badger J.H."/>
            <person name="Grimwood J."/>
            <person name="Jabbari K."/>
            <person name="Kuo A."/>
            <person name="Maheswari U."/>
            <person name="Martens C."/>
            <person name="Maumus F."/>
            <person name="Otillar R.P."/>
            <person name="Rayko E."/>
            <person name="Salamov A."/>
            <person name="Vandepoele K."/>
            <person name="Beszteri B."/>
            <person name="Gruber A."/>
            <person name="Heijde M."/>
            <person name="Katinka M."/>
            <person name="Mock T."/>
            <person name="Valentin K."/>
            <person name="Verret F."/>
            <person name="Berges J.A."/>
            <person name="Brownlee C."/>
            <person name="Cadoret J.P."/>
            <person name="Chiovitti A."/>
            <person name="Choi C.J."/>
            <person name="Coesel S."/>
            <person name="De Martino A."/>
            <person name="Detter J.C."/>
            <person name="Durkin C."/>
            <person name="Falciatore A."/>
            <person name="Fournet J."/>
            <person name="Haruta M."/>
            <person name="Huysman M.J."/>
            <person name="Jenkins B.D."/>
            <person name="Jiroutova K."/>
            <person name="Jorgensen R.E."/>
            <person name="Joubert Y."/>
            <person name="Kaplan A."/>
            <person name="Kroger N."/>
            <person name="Kroth P.G."/>
            <person name="La Roche J."/>
            <person name="Lindquist E."/>
            <person name="Lommer M."/>
            <person name="Martin-Jezequel V."/>
            <person name="Lopez P.J."/>
            <person name="Lucas S."/>
            <person name="Mangogna M."/>
            <person name="McGinnis K."/>
            <person name="Medlin L.K."/>
            <person name="Montsant A."/>
            <person name="Oudot-Le Secq M.P."/>
            <person name="Napoli C."/>
            <person name="Obornik M."/>
            <person name="Parker M.S."/>
            <person name="Petit J.L."/>
            <person name="Porcel B.M."/>
            <person name="Poulsen N."/>
            <person name="Robison M."/>
            <person name="Rychlewski L."/>
            <person name="Rynearson T.A."/>
            <person name="Schmutz J."/>
            <person name="Shapiro H."/>
            <person name="Siaut M."/>
            <person name="Stanley M."/>
            <person name="Sussman M.R."/>
            <person name="Taylor A.R."/>
            <person name="Vardi A."/>
            <person name="von Dassow P."/>
            <person name="Vyverman W."/>
            <person name="Willis A."/>
            <person name="Wyrwicz L.S."/>
            <person name="Rokhsar D.S."/>
            <person name="Weissenbach J."/>
            <person name="Armbrust E.V."/>
            <person name="Green B.R."/>
            <person name="Van de Peer Y."/>
            <person name="Grigoriev I.V."/>
        </authorList>
    </citation>
    <scope>NUCLEOTIDE SEQUENCE [LARGE SCALE GENOMIC DNA]</scope>
    <source>
        <strain evidence="2 3">CCMP1335</strain>
    </source>
</reference>
<sequence>METNPNSTAVAVAVAATPDPSLPAPPAAAAASAAAAAESADFVGKGVQILTSLFSPYHNAQTMASATLSSRLTSTVIFVLLTCNAIYSTSSVASASSSSDALEAARYGTLPPTVFAPGGRLHGVERVARESYPPGDDELSCVVIALHCGGGDKRTDVHDGVTVDGNNDNGEEFAIMSGIGAISPFLHKDESFIGHEGQTDTGKGYIPLVLDNEDAGDPDLPPTPIAILSPTLVAGVGGKGIDSAVLLRRSIEVALSNYRSDNGGIEWFMAHSLEGTNGDDSVGPRLVGGASGVQVASLARRMADIAQDSTQSLGGKYGRMLSSSLLAVGVANNNNKSDFDRRSISLWRVDPTGMFWRIDASAVGRGALKIEEELLSKARKWRDASKSNAGELNDKDENTTVPYNDLSNDDVKSYLASLTVDEALDVANDCLVNGIMTSIKPDTHVQSNERMGRIQQERGLRKRIQTAIIRPSALGLPRIELLQGIKVAGRVD</sequence>
<dbReference type="SUPFAM" id="SSF56235">
    <property type="entry name" value="N-terminal nucleophile aminohydrolases (Ntn hydrolases)"/>
    <property type="match status" value="1"/>
</dbReference>
<dbReference type="eggNOG" id="ENOG502T1MD">
    <property type="taxonomic scope" value="Eukaryota"/>
</dbReference>
<protein>
    <submittedName>
        <fullName evidence="2">Uncharacterized protein</fullName>
    </submittedName>
</protein>
<evidence type="ECO:0000313" key="3">
    <source>
        <dbReference type="Proteomes" id="UP000001449"/>
    </source>
</evidence>
<dbReference type="PaxDb" id="35128-Thaps9834"/>
<dbReference type="GeneID" id="7452679"/>